<organism evidence="3 4">
    <name type="scientific">Candidatus Electrothrix aarhusensis</name>
    <dbReference type="NCBI Taxonomy" id="1859131"/>
    <lineage>
        <taxon>Bacteria</taxon>
        <taxon>Pseudomonadati</taxon>
        <taxon>Thermodesulfobacteriota</taxon>
        <taxon>Desulfobulbia</taxon>
        <taxon>Desulfobulbales</taxon>
        <taxon>Desulfobulbaceae</taxon>
        <taxon>Candidatus Electrothrix</taxon>
    </lineage>
</organism>
<dbReference type="PROSITE" id="PS50868">
    <property type="entry name" value="POST_SET"/>
    <property type="match status" value="1"/>
</dbReference>
<feature type="domain" description="Post-SET" evidence="2">
    <location>
        <begin position="119"/>
        <end position="135"/>
    </location>
</feature>
<evidence type="ECO:0000256" key="1">
    <source>
        <dbReference type="ARBA" id="ARBA00022679"/>
    </source>
</evidence>
<evidence type="ECO:0000313" key="4">
    <source>
        <dbReference type="Proteomes" id="UP000287853"/>
    </source>
</evidence>
<reference evidence="3 4" key="1">
    <citation type="submission" date="2017-01" db="EMBL/GenBank/DDBJ databases">
        <title>The cable genome- insights into the physiology and evolution of filamentous bacteria capable of sulfide oxidation via long distance electron transfer.</title>
        <authorList>
            <person name="Schreiber L."/>
            <person name="Bjerg J.T."/>
            <person name="Boggild A."/>
            <person name="Van De Vossenberg J."/>
            <person name="Meysman F."/>
            <person name="Nielsen L.P."/>
            <person name="Schramm A."/>
            <person name="Kjeldsen K.U."/>
        </authorList>
    </citation>
    <scope>NUCLEOTIDE SEQUENCE [LARGE SCALE GENOMIC DNA]</scope>
    <source>
        <strain evidence="3">MCF</strain>
    </source>
</reference>
<keyword evidence="1" id="KW-0808">Transferase</keyword>
<evidence type="ECO:0000259" key="2">
    <source>
        <dbReference type="PROSITE" id="PS50868"/>
    </source>
</evidence>
<dbReference type="Proteomes" id="UP000287853">
    <property type="component" value="Unassembled WGS sequence"/>
</dbReference>
<proteinExistence type="predicted"/>
<protein>
    <recommendedName>
        <fullName evidence="2">Post-SET domain-containing protein</fullName>
    </recommendedName>
</protein>
<sequence>MIYPKEFGINPLYPQAVDFERIYKDTLSGSGIITKRYFAQGDLMAMVAGEEVSEILQHTLQIAPDRHLYDPYFSGYFLHSCSPNISLDMARRTVTALCDIEPGSFLYMDYAETEDVLFKQFPCSCGSSSCRLWITGRKEGDSVAHAVAQGDSTGLVATVSRLTGES</sequence>
<dbReference type="SUPFAM" id="SSF82199">
    <property type="entry name" value="SET domain"/>
    <property type="match status" value="1"/>
</dbReference>
<evidence type="ECO:0000313" key="3">
    <source>
        <dbReference type="EMBL" id="RWX47412.1"/>
    </source>
</evidence>
<keyword evidence="4" id="KW-1185">Reference proteome</keyword>
<dbReference type="Gene3D" id="2.170.270.10">
    <property type="entry name" value="SET domain"/>
    <property type="match status" value="1"/>
</dbReference>
<dbReference type="InterPro" id="IPR003616">
    <property type="entry name" value="Post-SET_dom"/>
</dbReference>
<dbReference type="InterPro" id="IPR046341">
    <property type="entry name" value="SET_dom_sf"/>
</dbReference>
<dbReference type="GO" id="GO:0016740">
    <property type="term" value="F:transferase activity"/>
    <property type="evidence" value="ECO:0007669"/>
    <property type="project" value="UniProtKB-KW"/>
</dbReference>
<dbReference type="EMBL" id="MTKO01000034">
    <property type="protein sequence ID" value="RWX47412.1"/>
    <property type="molecule type" value="Genomic_DNA"/>
</dbReference>
<comment type="caution">
    <text evidence="3">The sequence shown here is derived from an EMBL/GenBank/DDBJ whole genome shotgun (WGS) entry which is preliminary data.</text>
</comment>
<gene>
    <name evidence="3" type="ORF">H206_01032</name>
</gene>
<name>A0A3S3R9G1_9BACT</name>
<dbReference type="AlphaFoldDB" id="A0A3S3R9G1"/>
<accession>A0A3S3R9G1</accession>